<dbReference type="AlphaFoldDB" id="A0A834Y582"/>
<feature type="transmembrane region" description="Helical" evidence="5">
    <location>
        <begin position="122"/>
        <end position="141"/>
    </location>
</feature>
<dbReference type="EC" id="2.3.1.51" evidence="2"/>
<keyword evidence="3" id="KW-0808">Transferase</keyword>
<dbReference type="GO" id="GO:0005783">
    <property type="term" value="C:endoplasmic reticulum"/>
    <property type="evidence" value="ECO:0007669"/>
    <property type="project" value="TreeGrafter"/>
</dbReference>
<evidence type="ECO:0000259" key="6">
    <source>
        <dbReference type="SMART" id="SM00563"/>
    </source>
</evidence>
<dbReference type="Proteomes" id="UP000639338">
    <property type="component" value="Unassembled WGS sequence"/>
</dbReference>
<dbReference type="OrthoDB" id="202234at2759"/>
<dbReference type="InterPro" id="IPR002123">
    <property type="entry name" value="Plipid/glycerol_acylTrfase"/>
</dbReference>
<dbReference type="SUPFAM" id="SSF69593">
    <property type="entry name" value="Glycerol-3-phosphate (1)-acyltransferase"/>
    <property type="match status" value="1"/>
</dbReference>
<evidence type="ECO:0000256" key="3">
    <source>
        <dbReference type="ARBA" id="ARBA00022679"/>
    </source>
</evidence>
<reference evidence="7 8" key="1">
    <citation type="submission" date="2020-08" db="EMBL/GenBank/DDBJ databases">
        <title>Aphidius gifuensis genome sequencing and assembly.</title>
        <authorList>
            <person name="Du Z."/>
        </authorList>
    </citation>
    <scope>NUCLEOTIDE SEQUENCE [LARGE SCALE GENOMIC DNA]</scope>
    <source>
        <strain evidence="7">YNYX2018</strain>
        <tissue evidence="7">Adults</tissue>
    </source>
</reference>
<dbReference type="PANTHER" id="PTHR10434:SF11">
    <property type="entry name" value="1-ACYL-SN-GLYCEROL-3-PHOSPHATE ACYLTRANSFERASE"/>
    <property type="match status" value="1"/>
</dbReference>
<evidence type="ECO:0000256" key="5">
    <source>
        <dbReference type="SAM" id="Phobius"/>
    </source>
</evidence>
<keyword evidence="5" id="KW-0472">Membrane</keyword>
<organism evidence="7 8">
    <name type="scientific">Aphidius gifuensis</name>
    <name type="common">Parasitoid wasp</name>
    <dbReference type="NCBI Taxonomy" id="684658"/>
    <lineage>
        <taxon>Eukaryota</taxon>
        <taxon>Metazoa</taxon>
        <taxon>Ecdysozoa</taxon>
        <taxon>Arthropoda</taxon>
        <taxon>Hexapoda</taxon>
        <taxon>Insecta</taxon>
        <taxon>Pterygota</taxon>
        <taxon>Neoptera</taxon>
        <taxon>Endopterygota</taxon>
        <taxon>Hymenoptera</taxon>
        <taxon>Apocrita</taxon>
        <taxon>Ichneumonoidea</taxon>
        <taxon>Braconidae</taxon>
        <taxon>Aphidiinae</taxon>
        <taxon>Aphidius</taxon>
    </lineage>
</organism>
<feature type="transmembrane region" description="Helical" evidence="5">
    <location>
        <begin position="5"/>
        <end position="23"/>
    </location>
</feature>
<protein>
    <recommendedName>
        <fullName evidence="2">1-acylglycerol-3-phosphate O-acyltransferase</fullName>
        <ecNumber evidence="2">2.3.1.51</ecNumber>
    </recommendedName>
</protein>
<sequence>MFDIFWCVIFMLVIVIICVRKKVKYYFKFVVFCLTCVIATSWPILFMLLRPFDWKNATIPAWQLRKMMKFMGMNFIIRGHENIVKNSPAVVIINHQSSLDLVVLAEIWGVIENCILIAKQEILWYSGTLGLAGILWGTVFINRKKHKESVNAMNKTGTRHSDNTLGPFKKGAFNVAISSQAPIQPIVVSKYYYIDHDKKIFNSGKSYITILPAISTEGMTKNDLDTLMKKSYDVMNREFQSLTNEILAKVKRETNE</sequence>
<keyword evidence="4" id="KW-0012">Acyltransferase</keyword>
<comment type="pathway">
    <text evidence="1">Phospholipid metabolism; CDP-diacylglycerol biosynthesis; CDP-diacylglycerol from sn-glycerol 3-phosphate: step 2/3.</text>
</comment>
<keyword evidence="5" id="KW-0812">Transmembrane</keyword>
<gene>
    <name evidence="7" type="ORF">HCN44_005289</name>
</gene>
<name>A0A834Y582_APHGI</name>
<proteinExistence type="predicted"/>
<feature type="transmembrane region" description="Helical" evidence="5">
    <location>
        <begin position="29"/>
        <end position="49"/>
    </location>
</feature>
<dbReference type="SMART" id="SM00563">
    <property type="entry name" value="PlsC"/>
    <property type="match status" value="1"/>
</dbReference>
<evidence type="ECO:0000313" key="7">
    <source>
        <dbReference type="EMBL" id="KAF7997012.1"/>
    </source>
</evidence>
<accession>A0A834Y582</accession>
<evidence type="ECO:0000256" key="4">
    <source>
        <dbReference type="ARBA" id="ARBA00023315"/>
    </source>
</evidence>
<dbReference type="Pfam" id="PF01553">
    <property type="entry name" value="Acyltransferase"/>
    <property type="match status" value="1"/>
</dbReference>
<dbReference type="PANTHER" id="PTHR10434">
    <property type="entry name" value="1-ACYL-SN-GLYCEROL-3-PHOSPHATE ACYLTRANSFERASE"/>
    <property type="match status" value="1"/>
</dbReference>
<dbReference type="GO" id="GO:0006654">
    <property type="term" value="P:phosphatidic acid biosynthetic process"/>
    <property type="evidence" value="ECO:0007669"/>
    <property type="project" value="TreeGrafter"/>
</dbReference>
<keyword evidence="5" id="KW-1133">Transmembrane helix</keyword>
<evidence type="ECO:0000313" key="8">
    <source>
        <dbReference type="Proteomes" id="UP000639338"/>
    </source>
</evidence>
<evidence type="ECO:0000256" key="1">
    <source>
        <dbReference type="ARBA" id="ARBA00004728"/>
    </source>
</evidence>
<keyword evidence="8" id="KW-1185">Reference proteome</keyword>
<dbReference type="GO" id="GO:0003841">
    <property type="term" value="F:1-acylglycerol-3-phosphate O-acyltransferase activity"/>
    <property type="evidence" value="ECO:0007669"/>
    <property type="project" value="UniProtKB-EC"/>
</dbReference>
<comment type="caution">
    <text evidence="7">The sequence shown here is derived from an EMBL/GenBank/DDBJ whole genome shotgun (WGS) entry which is preliminary data.</text>
</comment>
<dbReference type="CDD" id="cd07989">
    <property type="entry name" value="LPLAT_AGPAT-like"/>
    <property type="match status" value="1"/>
</dbReference>
<dbReference type="EMBL" id="JACMRX010000001">
    <property type="protein sequence ID" value="KAF7997012.1"/>
    <property type="molecule type" value="Genomic_DNA"/>
</dbReference>
<evidence type="ECO:0000256" key="2">
    <source>
        <dbReference type="ARBA" id="ARBA00013211"/>
    </source>
</evidence>
<feature type="domain" description="Phospholipid/glycerol acyltransferase" evidence="6">
    <location>
        <begin position="89"/>
        <end position="191"/>
    </location>
</feature>